<evidence type="ECO:0000313" key="7">
    <source>
        <dbReference type="EMBL" id="WMS87287.1"/>
    </source>
</evidence>
<dbReference type="GO" id="GO:0005886">
    <property type="term" value="C:plasma membrane"/>
    <property type="evidence" value="ECO:0007669"/>
    <property type="project" value="UniProtKB-SubCell"/>
</dbReference>
<keyword evidence="2" id="KW-1003">Cell membrane</keyword>
<feature type="transmembrane region" description="Helical" evidence="6">
    <location>
        <begin position="455"/>
        <end position="475"/>
    </location>
</feature>
<keyword evidence="5 6" id="KW-0472">Membrane</keyword>
<dbReference type="Pfam" id="PF13440">
    <property type="entry name" value="Polysacc_synt_3"/>
    <property type="match status" value="1"/>
</dbReference>
<evidence type="ECO:0000256" key="4">
    <source>
        <dbReference type="ARBA" id="ARBA00022989"/>
    </source>
</evidence>
<dbReference type="KEGG" id="plei:Q9312_18950"/>
<feature type="transmembrane region" description="Helical" evidence="6">
    <location>
        <begin position="264"/>
        <end position="288"/>
    </location>
</feature>
<feature type="transmembrane region" description="Helical" evidence="6">
    <location>
        <begin position="121"/>
        <end position="146"/>
    </location>
</feature>
<keyword evidence="4 6" id="KW-1133">Transmembrane helix</keyword>
<feature type="transmembrane region" description="Helical" evidence="6">
    <location>
        <begin position="158"/>
        <end position="177"/>
    </location>
</feature>
<feature type="transmembrane region" description="Helical" evidence="6">
    <location>
        <begin position="432"/>
        <end position="449"/>
    </location>
</feature>
<feature type="transmembrane region" description="Helical" evidence="6">
    <location>
        <begin position="183"/>
        <end position="204"/>
    </location>
</feature>
<dbReference type="EMBL" id="CP133548">
    <property type="protein sequence ID" value="WMS87287.1"/>
    <property type="molecule type" value="Genomic_DNA"/>
</dbReference>
<feature type="transmembrane region" description="Helical" evidence="6">
    <location>
        <begin position="399"/>
        <end position="420"/>
    </location>
</feature>
<dbReference type="PANTHER" id="PTHR30250:SF11">
    <property type="entry name" value="O-ANTIGEN TRANSPORTER-RELATED"/>
    <property type="match status" value="1"/>
</dbReference>
<reference evidence="7 8" key="1">
    <citation type="submission" date="2023-08" db="EMBL/GenBank/DDBJ databases">
        <title>Pleionea litopenaei sp. nov., isolated from stomach of juvenile Litopenaeus vannamei.</title>
        <authorList>
            <person name="Rho A.M."/>
            <person name="Hwang C.Y."/>
        </authorList>
    </citation>
    <scope>NUCLEOTIDE SEQUENCE [LARGE SCALE GENOMIC DNA]</scope>
    <source>
        <strain evidence="7 8">HL-JVS1</strain>
    </source>
</reference>
<feature type="transmembrane region" description="Helical" evidence="6">
    <location>
        <begin position="345"/>
        <end position="363"/>
    </location>
</feature>
<evidence type="ECO:0000256" key="1">
    <source>
        <dbReference type="ARBA" id="ARBA00004651"/>
    </source>
</evidence>
<accession>A0AA51RTG9</accession>
<dbReference type="PANTHER" id="PTHR30250">
    <property type="entry name" value="PST FAMILY PREDICTED COLANIC ACID TRANSPORTER"/>
    <property type="match status" value="1"/>
</dbReference>
<evidence type="ECO:0000256" key="3">
    <source>
        <dbReference type="ARBA" id="ARBA00022692"/>
    </source>
</evidence>
<evidence type="ECO:0000256" key="2">
    <source>
        <dbReference type="ARBA" id="ARBA00022475"/>
    </source>
</evidence>
<name>A0AA51RTG9_9GAMM</name>
<keyword evidence="8" id="KW-1185">Reference proteome</keyword>
<feature type="transmembrane region" description="Helical" evidence="6">
    <location>
        <begin position="375"/>
        <end position="393"/>
    </location>
</feature>
<feature type="transmembrane region" description="Helical" evidence="6">
    <location>
        <begin position="308"/>
        <end position="325"/>
    </location>
</feature>
<evidence type="ECO:0000313" key="8">
    <source>
        <dbReference type="Proteomes" id="UP001239782"/>
    </source>
</evidence>
<keyword evidence="3 6" id="KW-0812">Transmembrane</keyword>
<dbReference type="InterPro" id="IPR050833">
    <property type="entry name" value="Poly_Biosynth_Transport"/>
</dbReference>
<organism evidence="7 8">
    <name type="scientific">Pleionea litopenaei</name>
    <dbReference type="NCBI Taxonomy" id="3070815"/>
    <lineage>
        <taxon>Bacteria</taxon>
        <taxon>Pseudomonadati</taxon>
        <taxon>Pseudomonadota</taxon>
        <taxon>Gammaproteobacteria</taxon>
        <taxon>Oceanospirillales</taxon>
        <taxon>Pleioneaceae</taxon>
        <taxon>Pleionea</taxon>
    </lineage>
</organism>
<dbReference type="Proteomes" id="UP001239782">
    <property type="component" value="Chromosome"/>
</dbReference>
<evidence type="ECO:0000256" key="5">
    <source>
        <dbReference type="ARBA" id="ARBA00023136"/>
    </source>
</evidence>
<protein>
    <submittedName>
        <fullName evidence="7">Oligosaccharide flippase family protein</fullName>
    </submittedName>
</protein>
<comment type="subcellular location">
    <subcellularLocation>
        <location evidence="1">Cell membrane</location>
        <topology evidence="1">Multi-pass membrane protein</topology>
    </subcellularLocation>
</comment>
<dbReference type="AlphaFoldDB" id="A0AA51RTG9"/>
<dbReference type="RefSeq" id="WP_309202428.1">
    <property type="nucleotide sequence ID" value="NZ_CP133548.1"/>
</dbReference>
<feature type="transmembrane region" description="Helical" evidence="6">
    <location>
        <begin position="90"/>
        <end position="109"/>
    </location>
</feature>
<feature type="transmembrane region" description="Helical" evidence="6">
    <location>
        <begin position="225"/>
        <end position="244"/>
    </location>
</feature>
<gene>
    <name evidence="7" type="ORF">Q9312_18950</name>
</gene>
<proteinExistence type="predicted"/>
<evidence type="ECO:0000256" key="6">
    <source>
        <dbReference type="SAM" id="Phobius"/>
    </source>
</evidence>
<sequence length="494" mass="55129">MSSYKALVKATTIIGLARLVEVLVSLVRVKLSALYLTVSELGVFNQSAILSERLSQFTLLKISDGLTKQVAESNQNEDAGRIISELLKGYLILSFVFTLLSSSLVLLFYSDIARLMFGDTLYTKFVLIALISLPILVLNSIPLSILRGFSDMKSIAKGRVYSCLINALHIIPLIILYGVDGAVVSILVSNLIIFIINMVLVSQYRRKFNLRLKSIILSKVSKDNFRELLSFSIFGMTIGVYIIISEFVCRSIVVSELGIEAIGVYAPVIMLSSMLTGFLIPSVTTFLYSKLCESKNSSDISTLLNHGLRISTLALIPVLFIGVSFKEIYITVLYTSSYLEAGKYLPFHLLGLVFTIWFSVMSQSMASTGRIVQHGFFRFFYLTLDIVVTFVFVNKYGLYGWMLKHMVSPILFSAVYFLYCKANMGFRLKLENVVLMSYLIVVGVVLAVIDDFIVKQSIVFMIASIILVSLTPLLMSQSEKAAIKKMLFIKSNDK</sequence>